<keyword evidence="1" id="KW-0012">Acyltransferase</keyword>
<dbReference type="Proteomes" id="UP001175097">
    <property type="component" value="Unassembled WGS sequence"/>
</dbReference>
<dbReference type="EC" id="2.3.1.-" evidence="1"/>
<gene>
    <name evidence="1" type="ORF">P5G49_00375</name>
</gene>
<dbReference type="PANTHER" id="PTHR36174">
    <property type="entry name" value="LIPID II:GLYCINE GLYCYLTRANSFERASE"/>
    <property type="match status" value="1"/>
</dbReference>
<proteinExistence type="predicted"/>
<dbReference type="EMBL" id="JAROCC010000001">
    <property type="protein sequence ID" value="MDN4605929.1"/>
    <property type="molecule type" value="Genomic_DNA"/>
</dbReference>
<dbReference type="RefSeq" id="WP_301241447.1">
    <property type="nucleotide sequence ID" value="NZ_JAROCC010000001.1"/>
</dbReference>
<dbReference type="GO" id="GO:0016746">
    <property type="term" value="F:acyltransferase activity"/>
    <property type="evidence" value="ECO:0007669"/>
    <property type="project" value="UniProtKB-KW"/>
</dbReference>
<dbReference type="PANTHER" id="PTHR36174:SF1">
    <property type="entry name" value="LIPID II:GLYCINE GLYCYLTRANSFERASE"/>
    <property type="match status" value="1"/>
</dbReference>
<protein>
    <submittedName>
        <fullName evidence="1">GNAT family N-acetyltransferase</fullName>
        <ecNumber evidence="1">2.3.1.-</ecNumber>
    </submittedName>
</protein>
<evidence type="ECO:0000313" key="2">
    <source>
        <dbReference type="Proteomes" id="UP001175097"/>
    </source>
</evidence>
<organism evidence="1 2">
    <name type="scientific">Sporosarcina highlanderae</name>
    <dbReference type="NCBI Taxonomy" id="3035916"/>
    <lineage>
        <taxon>Bacteria</taxon>
        <taxon>Bacillati</taxon>
        <taxon>Bacillota</taxon>
        <taxon>Bacilli</taxon>
        <taxon>Bacillales</taxon>
        <taxon>Caryophanaceae</taxon>
        <taxon>Sporosarcina</taxon>
    </lineage>
</organism>
<keyword evidence="2" id="KW-1185">Reference proteome</keyword>
<accession>A0ABT8JLH3</accession>
<evidence type="ECO:0000313" key="1">
    <source>
        <dbReference type="EMBL" id="MDN4605929.1"/>
    </source>
</evidence>
<dbReference type="SUPFAM" id="SSF55729">
    <property type="entry name" value="Acyl-CoA N-acyltransferases (Nat)"/>
    <property type="match status" value="1"/>
</dbReference>
<dbReference type="InterPro" id="IPR016181">
    <property type="entry name" value="Acyl_CoA_acyltransferase"/>
</dbReference>
<dbReference type="Gene3D" id="3.40.630.30">
    <property type="match status" value="1"/>
</dbReference>
<name>A0ABT8JLH3_9BACL</name>
<reference evidence="1" key="1">
    <citation type="submission" date="2023-03" db="EMBL/GenBank/DDBJ databases">
        <title>MT1 and MT2 Draft Genomes of Novel Species.</title>
        <authorList>
            <person name="Venkateswaran K."/>
        </authorList>
    </citation>
    <scope>NUCLEOTIDE SEQUENCE</scope>
    <source>
        <strain evidence="1">F6_3S_P_2</strain>
    </source>
</reference>
<dbReference type="InterPro" id="IPR050644">
    <property type="entry name" value="PG_Glycine_Bridge_Synth"/>
</dbReference>
<sequence length="324" mass="38150">MNYPDIYYHPKWVELYAGLDCGKPGYYKLENDYGTIIYPYVKRVVPYTIEETKYYDIITPYGFNGPCIMDCSNHTKDLLIKSFEEDFSKYCIENNIVTEYVRFSPWLENHIDFQKYYLLSENKKTIAVNLLVDNILTDEISSKRRNLIRKAIKSNVSIQFDYTGETIENFYCLYQNTIQKNSISEYYQFDIFLLKRNFEKLSGNIFIVNAIYEDEIISSSIFLHNGKNLHYHFSANNYEKTNLNGNSLILYTVAEWGKENNKEFLHLGGASRSTDLMKFKLSFTKSNGFPFYVGKRIRQKDVYKKLVQISGSFNSDYFPEYRGG</sequence>
<comment type="caution">
    <text evidence="1">The sequence shown here is derived from an EMBL/GenBank/DDBJ whole genome shotgun (WGS) entry which is preliminary data.</text>
</comment>
<keyword evidence="1" id="KW-0808">Transferase</keyword>